<dbReference type="SUPFAM" id="SSF54791">
    <property type="entry name" value="Eukaryotic type KH-domain (KH-domain type I)"/>
    <property type="match status" value="1"/>
</dbReference>
<comment type="subcellular location">
    <subcellularLocation>
        <location evidence="1 10">Nucleus</location>
        <location evidence="1 10">Nucleolus</location>
    </subcellularLocation>
</comment>
<keyword evidence="4 10" id="KW-0698">rRNA processing</keyword>
<dbReference type="Pfam" id="PF21800">
    <property type="entry name" value="KH_KRR1_2nd"/>
    <property type="match status" value="1"/>
</dbReference>
<dbReference type="OrthoDB" id="441223at2759"/>
<evidence type="ECO:0000256" key="3">
    <source>
        <dbReference type="ARBA" id="ARBA00022517"/>
    </source>
</evidence>
<feature type="domain" description="K Homology" evidence="12">
    <location>
        <begin position="131"/>
        <end position="203"/>
    </location>
</feature>
<dbReference type="InterPro" id="IPR048550">
    <property type="entry name" value="KRR1-like_KH1_euk"/>
</dbReference>
<comment type="function">
    <text evidence="8">Required for 40S ribosome biogenesis. Involved in nucleolar processing of pre-18S ribosomal RNA and ribosome assembly. Binds to RNA. Required for female germline development, cell viability during eye development and for survival of dividing cells and epithelial cells during early wing disk development.</text>
</comment>
<keyword evidence="7 10" id="KW-0687">Ribonucleoprotein</keyword>
<evidence type="ECO:0000313" key="13">
    <source>
        <dbReference type="EMBL" id="GBN22020.1"/>
    </source>
</evidence>
<keyword evidence="3 10" id="KW-0690">Ribosome biogenesis</keyword>
<dbReference type="PIRSF" id="PIRSF006515">
    <property type="entry name" value="KRR1"/>
    <property type="match status" value="1"/>
</dbReference>
<dbReference type="PANTHER" id="PTHR12581:SF0">
    <property type="entry name" value="KRR1 SMALL SUBUNIT PROCESSOME COMPONENT HOMOLOG"/>
    <property type="match status" value="1"/>
</dbReference>
<evidence type="ECO:0000259" key="12">
    <source>
        <dbReference type="SMART" id="SM00322"/>
    </source>
</evidence>
<protein>
    <recommendedName>
        <fullName evidence="10">KRR1 small subunit processome component</fullName>
    </recommendedName>
    <alternativeName>
        <fullName evidence="10">KRR-R motif-containing protein 1</fullName>
    </alternativeName>
</protein>
<evidence type="ECO:0000256" key="4">
    <source>
        <dbReference type="ARBA" id="ARBA00022552"/>
    </source>
</evidence>
<dbReference type="InterPro" id="IPR041174">
    <property type="entry name" value="KRR1-like_KH1"/>
</dbReference>
<dbReference type="Proteomes" id="UP000499080">
    <property type="component" value="Unassembled WGS sequence"/>
</dbReference>
<keyword evidence="14" id="KW-1185">Reference proteome</keyword>
<dbReference type="CDD" id="cd22394">
    <property type="entry name" value="KH-I_KRR1_rpt2"/>
    <property type="match status" value="1"/>
</dbReference>
<evidence type="ECO:0000256" key="9">
    <source>
        <dbReference type="ARBA" id="ARBA00025925"/>
    </source>
</evidence>
<dbReference type="SMART" id="SM00322">
    <property type="entry name" value="KH"/>
    <property type="match status" value="1"/>
</dbReference>
<evidence type="ECO:0000256" key="2">
    <source>
        <dbReference type="ARBA" id="ARBA00009344"/>
    </source>
</evidence>
<feature type="region of interest" description="Disordered" evidence="11">
    <location>
        <begin position="292"/>
        <end position="348"/>
    </location>
</feature>
<feature type="compositionally biased region" description="Basic and acidic residues" evidence="11">
    <location>
        <begin position="292"/>
        <end position="304"/>
    </location>
</feature>
<dbReference type="GO" id="GO:0003723">
    <property type="term" value="F:RNA binding"/>
    <property type="evidence" value="ECO:0007669"/>
    <property type="project" value="UniProtKB-KW"/>
</dbReference>
<reference evidence="13 14" key="1">
    <citation type="journal article" date="2019" name="Sci. Rep.">
        <title>Orb-weaving spider Araneus ventricosus genome elucidates the spidroin gene catalogue.</title>
        <authorList>
            <person name="Kono N."/>
            <person name="Nakamura H."/>
            <person name="Ohtoshi R."/>
            <person name="Moran D.A.P."/>
            <person name="Shinohara A."/>
            <person name="Yoshida Y."/>
            <person name="Fujiwara M."/>
            <person name="Mori M."/>
            <person name="Tomita M."/>
            <person name="Arakawa K."/>
        </authorList>
    </citation>
    <scope>NUCLEOTIDE SEQUENCE [LARGE SCALE GENOMIC DNA]</scope>
</reference>
<comment type="similarity">
    <text evidence="2 10">Belongs to the KRR1 family.</text>
</comment>
<evidence type="ECO:0000256" key="6">
    <source>
        <dbReference type="ARBA" id="ARBA00023242"/>
    </source>
</evidence>
<dbReference type="FunFam" id="3.30.1370.10:FF:000014">
    <property type="entry name" value="KRR1 small subunit processome component"/>
    <property type="match status" value="1"/>
</dbReference>
<evidence type="ECO:0000256" key="7">
    <source>
        <dbReference type="ARBA" id="ARBA00023274"/>
    </source>
</evidence>
<evidence type="ECO:0000313" key="14">
    <source>
        <dbReference type="Proteomes" id="UP000499080"/>
    </source>
</evidence>
<comment type="subunit">
    <text evidence="9">Monomer. Component of the ribosomal small subunit (SSU) processome.</text>
</comment>
<dbReference type="InterPro" id="IPR048549">
    <property type="entry name" value="KRR1-like_KH2_euk"/>
</dbReference>
<comment type="caution">
    <text evidence="13">The sequence shown here is derived from an EMBL/GenBank/DDBJ whole genome shotgun (WGS) entry which is preliminary data.</text>
</comment>
<evidence type="ECO:0000256" key="5">
    <source>
        <dbReference type="ARBA" id="ARBA00022884"/>
    </source>
</evidence>
<proteinExistence type="inferred from homology"/>
<dbReference type="Pfam" id="PF17903">
    <property type="entry name" value="KH_KRR1_1st"/>
    <property type="match status" value="1"/>
</dbReference>
<dbReference type="InterPro" id="IPR024166">
    <property type="entry name" value="rRNA_assembly_KRR1"/>
</dbReference>
<feature type="region of interest" description="Disordered" evidence="11">
    <location>
        <begin position="243"/>
        <end position="268"/>
    </location>
</feature>
<dbReference type="EMBL" id="BGPR01006811">
    <property type="protein sequence ID" value="GBN22020.1"/>
    <property type="molecule type" value="Genomic_DNA"/>
</dbReference>
<evidence type="ECO:0000256" key="11">
    <source>
        <dbReference type="SAM" id="MobiDB-lite"/>
    </source>
</evidence>
<keyword evidence="5 10" id="KW-0694">RNA-binding</keyword>
<organism evidence="13 14">
    <name type="scientific">Araneus ventricosus</name>
    <name type="common">Orbweaver spider</name>
    <name type="synonym">Epeira ventricosa</name>
    <dbReference type="NCBI Taxonomy" id="182803"/>
    <lineage>
        <taxon>Eukaryota</taxon>
        <taxon>Metazoa</taxon>
        <taxon>Ecdysozoa</taxon>
        <taxon>Arthropoda</taxon>
        <taxon>Chelicerata</taxon>
        <taxon>Arachnida</taxon>
        <taxon>Araneae</taxon>
        <taxon>Araneomorphae</taxon>
        <taxon>Entelegynae</taxon>
        <taxon>Araneoidea</taxon>
        <taxon>Araneidae</taxon>
        <taxon>Araneus</taxon>
    </lineage>
</organism>
<dbReference type="GO" id="GO:0032040">
    <property type="term" value="C:small-subunit processome"/>
    <property type="evidence" value="ECO:0007669"/>
    <property type="project" value="TreeGrafter"/>
</dbReference>
<feature type="compositionally biased region" description="Basic residues" evidence="11">
    <location>
        <begin position="321"/>
        <end position="333"/>
    </location>
</feature>
<dbReference type="InterPro" id="IPR004087">
    <property type="entry name" value="KH_dom"/>
</dbReference>
<evidence type="ECO:0000256" key="1">
    <source>
        <dbReference type="ARBA" id="ARBA00004604"/>
    </source>
</evidence>
<evidence type="ECO:0000256" key="8">
    <source>
        <dbReference type="ARBA" id="ARBA00024689"/>
    </source>
</evidence>
<dbReference type="InterPro" id="IPR048548">
    <property type="entry name" value="KRR1-like_KH2"/>
</dbReference>
<dbReference type="InterPro" id="IPR036612">
    <property type="entry name" value="KH_dom_type_1_sf"/>
</dbReference>
<accession>A0A4Y2M6G4</accession>
<gene>
    <name evidence="13" type="primary">dbe_1</name>
    <name evidence="13" type="ORF">AVEN_88119_1</name>
</gene>
<dbReference type="FunFam" id="3.30.1370.10:FF:000011">
    <property type="entry name" value="KRR1 small subunit processome component"/>
    <property type="match status" value="1"/>
</dbReference>
<name>A0A4Y2M6G4_ARAVE</name>
<evidence type="ECO:0000256" key="10">
    <source>
        <dbReference type="PIRNR" id="PIRNR006515"/>
    </source>
</evidence>
<sequence>MKHREKRVINIIVLRRIHIERDTPVNDDAWAMPIEPFKKEDMKQPLLAESSFATLFPKYREKYIRECWPLVKSALAEYGVNANLDVVEGSMTVMTTRKTWDPYIILKARDVIKLIARGIPYEQAVRVLADDIGCDIIKIGSLVRKKDRFVKRRQRLVGPKGATLKAIELLTNCYVLVQGNTVSALGPYKGLQHVRKIVEDTMQNIHPIYNIKALMIKKELAKDPKLKSENWERFLPKYVNKNVQRKQPKKKRVKKDYTPFPPPQPESKVDKLIASGEYFLKEDDRKKKKLAEKMEKKAEAEAKRQEKRNKSFIPPTEKPYKTKQKNKVIHFKTQKTETAQKKKKSQKE</sequence>
<dbReference type="Gene3D" id="3.30.1370.10">
    <property type="entry name" value="K Homology domain, type 1"/>
    <property type="match status" value="2"/>
</dbReference>
<dbReference type="CDD" id="cd22393">
    <property type="entry name" value="KH-I_KRR1_rpt1"/>
    <property type="match status" value="1"/>
</dbReference>
<keyword evidence="6 10" id="KW-0539">Nucleus</keyword>
<feature type="compositionally biased region" description="Basic residues" evidence="11">
    <location>
        <begin position="243"/>
        <end position="254"/>
    </location>
</feature>
<dbReference type="PANTHER" id="PTHR12581">
    <property type="entry name" value="HIV-1 REV BINDING PROTEIN 2, 3"/>
    <property type="match status" value="1"/>
</dbReference>
<dbReference type="AlphaFoldDB" id="A0A4Y2M6G4"/>
<dbReference type="GO" id="GO:0006364">
    <property type="term" value="P:rRNA processing"/>
    <property type="evidence" value="ECO:0007669"/>
    <property type="project" value="UniProtKB-KW"/>
</dbReference>